<dbReference type="SMART" id="SM00345">
    <property type="entry name" value="HTH_GNTR"/>
    <property type="match status" value="1"/>
</dbReference>
<dbReference type="Pfam" id="PF00392">
    <property type="entry name" value="GntR"/>
    <property type="match status" value="1"/>
</dbReference>
<dbReference type="eggNOG" id="COG2186">
    <property type="taxonomic scope" value="Bacteria"/>
</dbReference>
<accession>M0QER9</accession>
<proteinExistence type="predicted"/>
<dbReference type="OrthoDB" id="3172099at2"/>
<evidence type="ECO:0000313" key="5">
    <source>
        <dbReference type="EMBL" id="GAC67098.1"/>
    </source>
</evidence>
<evidence type="ECO:0000256" key="2">
    <source>
        <dbReference type="ARBA" id="ARBA00023125"/>
    </source>
</evidence>
<dbReference type="InterPro" id="IPR008920">
    <property type="entry name" value="TF_FadR/GntR_C"/>
</dbReference>
<dbReference type="PANTHER" id="PTHR43537:SF24">
    <property type="entry name" value="GLUCONATE OPERON TRANSCRIPTIONAL REPRESSOR"/>
    <property type="match status" value="1"/>
</dbReference>
<gene>
    <name evidence="5" type="ORF">GS4_05_03110</name>
</gene>
<dbReference type="SUPFAM" id="SSF46785">
    <property type="entry name" value="Winged helix' DNA-binding domain"/>
    <property type="match status" value="1"/>
</dbReference>
<keyword evidence="3" id="KW-0804">Transcription</keyword>
<keyword evidence="6" id="KW-1185">Reference proteome</keyword>
<dbReference type="InterPro" id="IPR036388">
    <property type="entry name" value="WH-like_DNA-bd_sf"/>
</dbReference>
<dbReference type="Gene3D" id="1.10.10.10">
    <property type="entry name" value="Winged helix-like DNA-binding domain superfamily/Winged helix DNA-binding domain"/>
    <property type="match status" value="1"/>
</dbReference>
<reference evidence="5 6" key="1">
    <citation type="submission" date="2013-01" db="EMBL/GenBank/DDBJ databases">
        <title>Whole genome shotgun sequence of Gordonia soli NBRC 108243.</title>
        <authorList>
            <person name="Isaki-Nakamura S."/>
            <person name="Hosoyama A."/>
            <person name="Tsuchikane K."/>
            <person name="Ando Y."/>
            <person name="Baba S."/>
            <person name="Ohji S."/>
            <person name="Hamada M."/>
            <person name="Tamura T."/>
            <person name="Yamazoe A."/>
            <person name="Yamazaki S."/>
            <person name="Fujita N."/>
        </authorList>
    </citation>
    <scope>NUCLEOTIDE SEQUENCE [LARGE SCALE GENOMIC DNA]</scope>
    <source>
        <strain evidence="5 6">NBRC 108243</strain>
    </source>
</reference>
<evidence type="ECO:0000256" key="3">
    <source>
        <dbReference type="ARBA" id="ARBA00023163"/>
    </source>
</evidence>
<name>M0QER9_9ACTN</name>
<dbReference type="PRINTS" id="PR00035">
    <property type="entry name" value="HTHGNTR"/>
</dbReference>
<keyword evidence="1" id="KW-0805">Transcription regulation</keyword>
<evidence type="ECO:0000313" key="6">
    <source>
        <dbReference type="Proteomes" id="UP000011666"/>
    </source>
</evidence>
<dbReference type="Gene3D" id="1.20.120.530">
    <property type="entry name" value="GntR ligand-binding domain-like"/>
    <property type="match status" value="1"/>
</dbReference>
<dbReference type="EMBL" id="BANX01000005">
    <property type="protein sequence ID" value="GAC67098.1"/>
    <property type="molecule type" value="Genomic_DNA"/>
</dbReference>
<dbReference type="PANTHER" id="PTHR43537">
    <property type="entry name" value="TRANSCRIPTIONAL REGULATOR, GNTR FAMILY"/>
    <property type="match status" value="1"/>
</dbReference>
<evidence type="ECO:0000259" key="4">
    <source>
        <dbReference type="PROSITE" id="PS50949"/>
    </source>
</evidence>
<dbReference type="RefSeq" id="WP_007617918.1">
    <property type="nucleotide sequence ID" value="NZ_BANX01000005.1"/>
</dbReference>
<dbReference type="STRING" id="1223545.GS4_05_03110"/>
<dbReference type="SUPFAM" id="SSF48008">
    <property type="entry name" value="GntR ligand-binding domain-like"/>
    <property type="match status" value="1"/>
</dbReference>
<protein>
    <submittedName>
        <fullName evidence="5">Putative GntR family transcriptional regulator</fullName>
    </submittedName>
</protein>
<dbReference type="InterPro" id="IPR011711">
    <property type="entry name" value="GntR_C"/>
</dbReference>
<keyword evidence="2" id="KW-0238">DNA-binding</keyword>
<dbReference type="Proteomes" id="UP000011666">
    <property type="component" value="Unassembled WGS sequence"/>
</dbReference>
<dbReference type="Pfam" id="PF07729">
    <property type="entry name" value="FCD"/>
    <property type="match status" value="1"/>
</dbReference>
<dbReference type="InterPro" id="IPR000524">
    <property type="entry name" value="Tscrpt_reg_HTH_GntR"/>
</dbReference>
<dbReference type="GO" id="GO:0003677">
    <property type="term" value="F:DNA binding"/>
    <property type="evidence" value="ECO:0007669"/>
    <property type="project" value="UniProtKB-KW"/>
</dbReference>
<organism evidence="5 6">
    <name type="scientific">Gordonia soli NBRC 108243</name>
    <dbReference type="NCBI Taxonomy" id="1223545"/>
    <lineage>
        <taxon>Bacteria</taxon>
        <taxon>Bacillati</taxon>
        <taxon>Actinomycetota</taxon>
        <taxon>Actinomycetes</taxon>
        <taxon>Mycobacteriales</taxon>
        <taxon>Gordoniaceae</taxon>
        <taxon>Gordonia</taxon>
    </lineage>
</organism>
<evidence type="ECO:0000256" key="1">
    <source>
        <dbReference type="ARBA" id="ARBA00023015"/>
    </source>
</evidence>
<dbReference type="GO" id="GO:0003700">
    <property type="term" value="F:DNA-binding transcription factor activity"/>
    <property type="evidence" value="ECO:0007669"/>
    <property type="project" value="InterPro"/>
</dbReference>
<dbReference type="CDD" id="cd07377">
    <property type="entry name" value="WHTH_GntR"/>
    <property type="match status" value="1"/>
</dbReference>
<feature type="domain" description="HTH gntR-type" evidence="4">
    <location>
        <begin position="9"/>
        <end position="77"/>
    </location>
</feature>
<dbReference type="SMART" id="SM00895">
    <property type="entry name" value="FCD"/>
    <property type="match status" value="1"/>
</dbReference>
<comment type="caution">
    <text evidence="5">The sequence shown here is derived from an EMBL/GenBank/DDBJ whole genome shotgun (WGS) entry which is preliminary data.</text>
</comment>
<dbReference type="AlphaFoldDB" id="M0QER9"/>
<dbReference type="InterPro" id="IPR036390">
    <property type="entry name" value="WH_DNA-bd_sf"/>
</dbReference>
<sequence>MPFEPIARRTVSEDAYDQILDGMLSGDLAAGQTLPSERELSRLLGVSRPAVREALTRVAAAGLITVRHGEGTRIRDLATAGGLDLLPRLLVRDGSVVPDVARSVVEARAEIGPVVAGLAARRATDEDVERIRATVDGLTAELDPIAQQVAALEFWSRIIDGAHSIAFRLMYNSLRAAYEPALDALAAVLEPEVGNAAGYRAVLDAVADHDPDSARVAAGDLLQPATTTLLGLFDAMTATEPQPEPQPGPE</sequence>
<dbReference type="PROSITE" id="PS50949">
    <property type="entry name" value="HTH_GNTR"/>
    <property type="match status" value="1"/>
</dbReference>